<dbReference type="GO" id="GO:0030170">
    <property type="term" value="F:pyridoxal phosphate binding"/>
    <property type="evidence" value="ECO:0007669"/>
    <property type="project" value="UniProtKB-UniRule"/>
</dbReference>
<dbReference type="PANTHER" id="PTHR10146">
    <property type="entry name" value="PROLINE SYNTHETASE CO-TRANSCRIBED BACTERIAL HOMOLOG PROTEIN"/>
    <property type="match status" value="1"/>
</dbReference>
<dbReference type="FunFam" id="3.20.20.10:FF:000018">
    <property type="entry name" value="Pyridoxal phosphate homeostasis protein"/>
    <property type="match status" value="1"/>
</dbReference>
<proteinExistence type="inferred from homology"/>
<feature type="modified residue" description="N6-(pyridoxal phosphate)lysine" evidence="2 3">
    <location>
        <position position="58"/>
    </location>
</feature>
<evidence type="ECO:0000256" key="4">
    <source>
        <dbReference type="RuleBase" id="RU004514"/>
    </source>
</evidence>
<comment type="similarity">
    <text evidence="2 4">Belongs to the pyridoxal phosphate-binding protein YggS/PROSC family.</text>
</comment>
<dbReference type="InterPro" id="IPR029066">
    <property type="entry name" value="PLP-binding_barrel"/>
</dbReference>
<feature type="domain" description="Alanine racemase N-terminal" evidence="5">
    <location>
        <begin position="30"/>
        <end position="252"/>
    </location>
</feature>
<dbReference type="PANTHER" id="PTHR10146:SF14">
    <property type="entry name" value="PYRIDOXAL PHOSPHATE HOMEOSTASIS PROTEIN"/>
    <property type="match status" value="1"/>
</dbReference>
<gene>
    <name evidence="6" type="ordered locus">Psefu_2154</name>
</gene>
<dbReference type="NCBIfam" id="TIGR00044">
    <property type="entry name" value="YggS family pyridoxal phosphate-dependent enzyme"/>
    <property type="match status" value="1"/>
</dbReference>
<keyword evidence="1 2" id="KW-0663">Pyridoxal phosphate</keyword>
<reference evidence="6 7" key="1">
    <citation type="submission" date="2011-04" db="EMBL/GenBank/DDBJ databases">
        <title>Complete sequence of Pseudomonas fulva 12-X.</title>
        <authorList>
            <consortium name="US DOE Joint Genome Institute"/>
            <person name="Lucas S."/>
            <person name="Han J."/>
            <person name="Lapidus A."/>
            <person name="Cheng J.-F."/>
            <person name="Goodwin L."/>
            <person name="Pitluck S."/>
            <person name="Peters L."/>
            <person name="Mikhailova N."/>
            <person name="Pagani I."/>
            <person name="Davenport K."/>
            <person name="Han C."/>
            <person name="Tapia R."/>
            <person name="Land M."/>
            <person name="Hauser L."/>
            <person name="Kyrpides N."/>
            <person name="Ivanova N."/>
            <person name="Pagani I."/>
            <person name="Lcollab F.I."/>
            <person name="Woyke T."/>
        </authorList>
    </citation>
    <scope>NUCLEOTIDE SEQUENCE [LARGE SCALE GENOMIC DNA]</scope>
    <source>
        <strain evidence="7">12-X</strain>
    </source>
</reference>
<organism evidence="6 7">
    <name type="scientific">Pseudomonas fulva (strain 12-X)</name>
    <dbReference type="NCBI Taxonomy" id="743720"/>
    <lineage>
        <taxon>Bacteria</taxon>
        <taxon>Pseudomonadati</taxon>
        <taxon>Pseudomonadota</taxon>
        <taxon>Gammaproteobacteria</taxon>
        <taxon>Pseudomonadales</taxon>
        <taxon>Pseudomonadaceae</taxon>
        <taxon>Pseudomonas</taxon>
    </lineage>
</organism>
<dbReference type="eggNOG" id="COG0325">
    <property type="taxonomic scope" value="Bacteria"/>
</dbReference>
<keyword evidence="7" id="KW-1185">Reference proteome</keyword>
<dbReference type="CDD" id="cd00635">
    <property type="entry name" value="PLPDE_III_YBL036c_like"/>
    <property type="match status" value="1"/>
</dbReference>
<comment type="function">
    <text evidence="2">Pyridoxal 5'-phosphate (PLP)-binding protein, which is involved in PLP homeostasis.</text>
</comment>
<dbReference type="KEGG" id="pfv:Psefu_2154"/>
<dbReference type="InterPro" id="IPR001608">
    <property type="entry name" value="Ala_racemase_N"/>
</dbReference>
<dbReference type="InterPro" id="IPR011078">
    <property type="entry name" value="PyrdxlP_homeostasis"/>
</dbReference>
<dbReference type="Pfam" id="PF01168">
    <property type="entry name" value="Ala_racemase_N"/>
    <property type="match status" value="1"/>
</dbReference>
<dbReference type="HAMAP" id="MF_02087">
    <property type="entry name" value="PLP_homeostasis"/>
    <property type="match status" value="1"/>
</dbReference>
<dbReference type="PIRSF" id="PIRSF004848">
    <property type="entry name" value="YBL036c_PLPDEIII"/>
    <property type="match status" value="1"/>
</dbReference>
<dbReference type="Gene3D" id="3.20.20.10">
    <property type="entry name" value="Alanine racemase"/>
    <property type="match status" value="1"/>
</dbReference>
<evidence type="ECO:0000256" key="3">
    <source>
        <dbReference type="PIRSR" id="PIRSR004848-1"/>
    </source>
</evidence>
<dbReference type="AlphaFoldDB" id="F6AAS2"/>
<name>F6AAS2_PSEF1</name>
<dbReference type="Proteomes" id="UP000000686">
    <property type="component" value="Chromosome"/>
</dbReference>
<evidence type="ECO:0000313" key="6">
    <source>
        <dbReference type="EMBL" id="AEF22125.1"/>
    </source>
</evidence>
<dbReference type="HOGENOM" id="CLU_059988_1_0_6"/>
<dbReference type="SUPFAM" id="SSF51419">
    <property type="entry name" value="PLP-binding barrel"/>
    <property type="match status" value="1"/>
</dbReference>
<dbReference type="OrthoDB" id="9804072at2"/>
<dbReference type="STRING" id="743720.Psefu_2154"/>
<evidence type="ECO:0000259" key="5">
    <source>
        <dbReference type="Pfam" id="PF01168"/>
    </source>
</evidence>
<comment type="cofactor">
    <cofactor evidence="3">
        <name>pyridoxal 5'-phosphate</name>
        <dbReference type="ChEBI" id="CHEBI:597326"/>
    </cofactor>
</comment>
<evidence type="ECO:0000256" key="1">
    <source>
        <dbReference type="ARBA" id="ARBA00022898"/>
    </source>
</evidence>
<evidence type="ECO:0000256" key="2">
    <source>
        <dbReference type="HAMAP-Rule" id="MF_02087"/>
    </source>
</evidence>
<evidence type="ECO:0000313" key="7">
    <source>
        <dbReference type="Proteomes" id="UP000000686"/>
    </source>
</evidence>
<dbReference type="RefSeq" id="WP_013791255.1">
    <property type="nucleotide sequence ID" value="NC_015556.1"/>
</dbReference>
<dbReference type="EMBL" id="CP002727">
    <property type="protein sequence ID" value="AEF22125.1"/>
    <property type="molecule type" value="Genomic_DNA"/>
</dbReference>
<protein>
    <recommendedName>
        <fullName evidence="2">Pyridoxal phosphate homeostasis protein</fullName>
        <shortName evidence="2">PLP homeostasis protein</shortName>
    </recommendedName>
</protein>
<accession>F6AAS2</accession>
<sequence length="276" mass="30328">MPTRFDTQTGHDRHGFYPQAETVEDFQRNLAAVQARIAAACLRSGRDRSTVRLLPVSKTKPESSLRLAYAAGCRYLGENKVQEAFSKWQGMQDLTDLHWSVIGHLQTNKAKVVARFASEFQALDSLRLAEALERRLQTEGRGLDVFVQVNTSGEASKYGLSPEEVPAFVSKLSAYPALRVRGLMTLALFSAEAERVRQCFILLRTLRDQLRQSAPASIGLDELSMGMSGDFEIAIEEGATVVRVGQAIFGARVLPDSHYWPSEPGSGGGSSARPLN</sequence>